<dbReference type="PANTHER" id="PTHR43237">
    <property type="entry name" value="NADP-DEPENDENT MALIC ENZYME"/>
    <property type="match status" value="1"/>
</dbReference>
<feature type="binding site" evidence="5">
    <location>
        <position position="133"/>
    </location>
    <ligand>
        <name>a divalent metal cation</name>
        <dbReference type="ChEBI" id="CHEBI:60240"/>
    </ligand>
</feature>
<dbReference type="InterPro" id="IPR036291">
    <property type="entry name" value="NAD(P)-bd_dom_sf"/>
</dbReference>
<evidence type="ECO:0000256" key="2">
    <source>
        <dbReference type="ARBA" id="ARBA00023002"/>
    </source>
</evidence>
<dbReference type="InterPro" id="IPR045213">
    <property type="entry name" value="Malic_NAD-bd_bact_type"/>
</dbReference>
<dbReference type="Pfam" id="PF03949">
    <property type="entry name" value="Malic_M"/>
    <property type="match status" value="1"/>
</dbReference>
<evidence type="ECO:0000256" key="3">
    <source>
        <dbReference type="PIRSR" id="PIRSR000106-1"/>
    </source>
</evidence>
<feature type="active site" description="Proton donor" evidence="3">
    <location>
        <position position="36"/>
    </location>
</feature>
<gene>
    <name evidence="8" type="ORF">DW687_05075</name>
</gene>
<dbReference type="GO" id="GO:0016616">
    <property type="term" value="F:oxidoreductase activity, acting on the CH-OH group of donors, NAD or NADP as acceptor"/>
    <property type="evidence" value="ECO:0007669"/>
    <property type="project" value="InterPro"/>
</dbReference>
<keyword evidence="5" id="KW-0479">Metal-binding</keyword>
<dbReference type="InterPro" id="IPR012301">
    <property type="entry name" value="Malic_N_dom"/>
</dbReference>
<organism evidence="8 9">
    <name type="scientific">Anaerofustis stercorihominis</name>
    <dbReference type="NCBI Taxonomy" id="214853"/>
    <lineage>
        <taxon>Bacteria</taxon>
        <taxon>Bacillati</taxon>
        <taxon>Bacillota</taxon>
        <taxon>Clostridia</taxon>
        <taxon>Eubacteriales</taxon>
        <taxon>Eubacteriaceae</taxon>
        <taxon>Anaerofustis</taxon>
    </lineage>
</organism>
<dbReference type="InterPro" id="IPR001891">
    <property type="entry name" value="Malic_OxRdtase"/>
</dbReference>
<evidence type="ECO:0000259" key="7">
    <source>
        <dbReference type="SMART" id="SM01274"/>
    </source>
</evidence>
<dbReference type="Gene3D" id="3.40.50.720">
    <property type="entry name" value="NAD(P)-binding Rossmann-like Domain"/>
    <property type="match status" value="1"/>
</dbReference>
<dbReference type="InterPro" id="IPR012302">
    <property type="entry name" value="Malic_NAD-bd"/>
</dbReference>
<comment type="caution">
    <text evidence="8">The sequence shown here is derived from an EMBL/GenBank/DDBJ whole genome shotgun (WGS) entry which is preliminary data.</text>
</comment>
<feature type="binding site" evidence="4">
    <location>
        <position position="314"/>
    </location>
    <ligand>
        <name>(S)-malate</name>
        <dbReference type="ChEBI" id="CHEBI:15589"/>
    </ligand>
</feature>
<evidence type="ECO:0000256" key="4">
    <source>
        <dbReference type="PIRSR" id="PIRSR000106-2"/>
    </source>
</evidence>
<dbReference type="SUPFAM" id="SSF51735">
    <property type="entry name" value="NAD(P)-binding Rossmann-fold domains"/>
    <property type="match status" value="1"/>
</dbReference>
<dbReference type="SUPFAM" id="SSF53223">
    <property type="entry name" value="Aminoacid dehydrogenase-like, N-terminal domain"/>
    <property type="match status" value="1"/>
</dbReference>
<evidence type="ECO:0000313" key="9">
    <source>
        <dbReference type="Proteomes" id="UP000261212"/>
    </source>
</evidence>
<comment type="cofactor">
    <cofactor evidence="5">
        <name>Mg(2+)</name>
        <dbReference type="ChEBI" id="CHEBI:18420"/>
    </cofactor>
    <cofactor evidence="5">
        <name>Mn(2+)</name>
        <dbReference type="ChEBI" id="CHEBI:29035"/>
    </cofactor>
    <text evidence="5">Divalent metal cations. Prefers magnesium or manganese.</text>
</comment>
<evidence type="ECO:0000256" key="1">
    <source>
        <dbReference type="ARBA" id="ARBA00008785"/>
    </source>
</evidence>
<dbReference type="EMBL" id="QUSM01000003">
    <property type="protein sequence ID" value="RGD74141.1"/>
    <property type="molecule type" value="Genomic_DNA"/>
</dbReference>
<feature type="domain" description="Malic enzyme N-terminal" evidence="7">
    <location>
        <begin position="15"/>
        <end position="148"/>
    </location>
</feature>
<dbReference type="InterPro" id="IPR051674">
    <property type="entry name" value="Malate_Decarboxylase"/>
</dbReference>
<evidence type="ECO:0000313" key="8">
    <source>
        <dbReference type="EMBL" id="RGD74141.1"/>
    </source>
</evidence>
<evidence type="ECO:0000259" key="6">
    <source>
        <dbReference type="SMART" id="SM00919"/>
    </source>
</evidence>
<keyword evidence="2" id="KW-0560">Oxidoreductase</keyword>
<dbReference type="RefSeq" id="WP_117531994.1">
    <property type="nucleotide sequence ID" value="NZ_QUSM01000003.1"/>
</dbReference>
<feature type="binding site" evidence="4">
    <location>
        <position position="284"/>
    </location>
    <ligand>
        <name>(S)-malate</name>
        <dbReference type="ChEBI" id="CHEBI:15589"/>
    </ligand>
</feature>
<feature type="binding site" evidence="5">
    <location>
        <position position="134"/>
    </location>
    <ligand>
        <name>a divalent metal cation</name>
        <dbReference type="ChEBI" id="CHEBI:60240"/>
    </ligand>
</feature>
<evidence type="ECO:0000256" key="5">
    <source>
        <dbReference type="PIRSR" id="PIRSR000106-3"/>
    </source>
</evidence>
<dbReference type="InterPro" id="IPR046346">
    <property type="entry name" value="Aminoacid_DH-like_N_sf"/>
</dbReference>
<dbReference type="InterPro" id="IPR037062">
    <property type="entry name" value="Malic_N_dom_sf"/>
</dbReference>
<proteinExistence type="inferred from homology"/>
<comment type="similarity">
    <text evidence="1">Belongs to the malic enzymes family.</text>
</comment>
<dbReference type="SMART" id="SM01274">
    <property type="entry name" value="malic"/>
    <property type="match status" value="1"/>
</dbReference>
<dbReference type="PIRSF" id="PIRSF000106">
    <property type="entry name" value="ME"/>
    <property type="match status" value="1"/>
</dbReference>
<feature type="binding site" evidence="5">
    <location>
        <position position="159"/>
    </location>
    <ligand>
        <name>a divalent metal cation</name>
        <dbReference type="ChEBI" id="CHEBI:60240"/>
    </ligand>
</feature>
<dbReference type="Gene3D" id="3.40.50.10380">
    <property type="entry name" value="Malic enzyme, N-terminal domain"/>
    <property type="match status" value="1"/>
</dbReference>
<dbReference type="Pfam" id="PF00390">
    <property type="entry name" value="malic"/>
    <property type="match status" value="1"/>
</dbReference>
<dbReference type="AlphaFoldDB" id="A0A3E3DXX1"/>
<dbReference type="CDD" id="cd05311">
    <property type="entry name" value="NAD_bind_2_malic_enz"/>
    <property type="match status" value="1"/>
</dbReference>
<name>A0A3E3DXX1_9FIRM</name>
<dbReference type="GO" id="GO:0051287">
    <property type="term" value="F:NAD binding"/>
    <property type="evidence" value="ECO:0007669"/>
    <property type="project" value="InterPro"/>
</dbReference>
<dbReference type="Proteomes" id="UP000261212">
    <property type="component" value="Unassembled WGS sequence"/>
</dbReference>
<dbReference type="GO" id="GO:0004470">
    <property type="term" value="F:malic enzyme activity"/>
    <property type="evidence" value="ECO:0007669"/>
    <property type="project" value="InterPro"/>
</dbReference>
<dbReference type="FunFam" id="3.40.50.10380:FF:000003">
    <property type="entry name" value="NADP-dependent malic enzyme"/>
    <property type="match status" value="1"/>
</dbReference>
<accession>A0A3E3DXX1</accession>
<dbReference type="SMART" id="SM00919">
    <property type="entry name" value="Malic_M"/>
    <property type="match status" value="1"/>
</dbReference>
<feature type="active site" description="Proton acceptor" evidence="3">
    <location>
        <position position="91"/>
    </location>
</feature>
<dbReference type="PANTHER" id="PTHR43237:SF4">
    <property type="entry name" value="NADP-DEPENDENT MALIC ENZYME"/>
    <property type="match status" value="1"/>
</dbReference>
<dbReference type="GO" id="GO:0046872">
    <property type="term" value="F:metal ion binding"/>
    <property type="evidence" value="ECO:0007669"/>
    <property type="project" value="UniProtKB-KW"/>
</dbReference>
<sequence length="391" mass="42018">MDVKEKSLKLHEDLSGKIEVVSKKEVKTSEDLSLLYTPGVAEPCVKIHENEDNVYKYTAKKNLVGVVSDGSAVLGLGDIGAKASIPVMEGKAILFKEFGDVDAFPICIDSTDVEDIVKTVKLISPVFGGINLEDISAPRCVEVEERLKDELDIPVFHDDQHGTAIVVGAGIINSLKIVKKDIDKIKIVVNGDGSAGYAITKMLINLGAKNVIVCGINGVVKEDKDNNYVQKELSKITNPNKEEGTLKDVIKNADVFIGVSKGNIVDKEMVESMNGDAVIFAMANPTPEIMPDVAKSGGARVVGTGRSDFENQVNNVLAFPGIFRGALDAYATKISEGMKVAATHAIANFIKEEDLNEHNILPSALDKDVASVVAKAVYDEAVKENIVKNIK</sequence>
<protein>
    <submittedName>
        <fullName evidence="8">NADP-dependent malic enzyme</fullName>
    </submittedName>
</protein>
<reference evidence="8 9" key="1">
    <citation type="submission" date="2018-08" db="EMBL/GenBank/DDBJ databases">
        <title>A genome reference for cultivated species of the human gut microbiota.</title>
        <authorList>
            <person name="Zou Y."/>
            <person name="Xue W."/>
            <person name="Luo G."/>
        </authorList>
    </citation>
    <scope>NUCLEOTIDE SEQUENCE [LARGE SCALE GENOMIC DNA]</scope>
    <source>
        <strain evidence="8 9">AM25-6</strain>
    </source>
</reference>
<feature type="domain" description="Malic enzyme NAD-binding" evidence="6">
    <location>
        <begin position="160"/>
        <end position="382"/>
    </location>
</feature>